<protein>
    <submittedName>
        <fullName evidence="1">Uncharacterized protein</fullName>
    </submittedName>
</protein>
<organism evidence="1 2">
    <name type="scientific">Vanrija pseudolonga</name>
    <dbReference type="NCBI Taxonomy" id="143232"/>
    <lineage>
        <taxon>Eukaryota</taxon>
        <taxon>Fungi</taxon>
        <taxon>Dikarya</taxon>
        <taxon>Basidiomycota</taxon>
        <taxon>Agaricomycotina</taxon>
        <taxon>Tremellomycetes</taxon>
        <taxon>Trichosporonales</taxon>
        <taxon>Trichosporonaceae</taxon>
        <taxon>Vanrija</taxon>
    </lineage>
</organism>
<dbReference type="Proteomes" id="UP000827549">
    <property type="component" value="Chromosome 7"/>
</dbReference>
<keyword evidence="2" id="KW-1185">Reference proteome</keyword>
<name>A0AAF1BLJ5_9TREE</name>
<dbReference type="AlphaFoldDB" id="A0AAF1BLJ5"/>
<reference evidence="1" key="1">
    <citation type="submission" date="2023-10" db="EMBL/GenBank/DDBJ databases">
        <authorList>
            <person name="Noh H."/>
        </authorList>
    </citation>
    <scope>NUCLEOTIDE SEQUENCE</scope>
    <source>
        <strain evidence="1">DUCC4014</strain>
    </source>
</reference>
<proteinExistence type="predicted"/>
<evidence type="ECO:0000313" key="1">
    <source>
        <dbReference type="EMBL" id="WOO85961.1"/>
    </source>
</evidence>
<dbReference type="GeneID" id="87812611"/>
<dbReference type="EMBL" id="CP086720">
    <property type="protein sequence ID" value="WOO85961.1"/>
    <property type="molecule type" value="Genomic_DNA"/>
</dbReference>
<evidence type="ECO:0000313" key="2">
    <source>
        <dbReference type="Proteomes" id="UP000827549"/>
    </source>
</evidence>
<sequence length="224" mass="25306">MSYAHEVIGSEFAVSAAALEGLRIYKEKAVEALLNHLTTHLLKHGVSTVRQDHIKGKVVARIQDIDSLLNDKFSYYNSRVAERGNLLRNLYKTKFEGHASRKGKEFLEDTARLVGHTQTEIADKFYLIFCNFTKAIRLDVEEYLDDSSPKVEAAFHGQVRKRTEEVQRLFPESVDACDAELVKLDAQIQEGAWGLEGWDELVTIANDGGMAYKNEYLLRGATKP</sequence>
<accession>A0AAF1BLJ5</accession>
<dbReference type="RefSeq" id="XP_062631987.1">
    <property type="nucleotide sequence ID" value="XM_062776003.1"/>
</dbReference>
<gene>
    <name evidence="1" type="ORF">LOC62_07G009450</name>
</gene>